<protein>
    <recommendedName>
        <fullName evidence="4">Baseplate protein J-like domain-containing protein</fullName>
    </recommendedName>
</protein>
<dbReference type="Proteomes" id="UP000010862">
    <property type="component" value="Chromosome 2"/>
</dbReference>
<dbReference type="EMBL" id="CP003369">
    <property type="protein sequence ID" value="AGB29809.1"/>
    <property type="molecule type" value="Genomic_DNA"/>
</dbReference>
<evidence type="ECO:0008006" key="4">
    <source>
        <dbReference type="Google" id="ProtNLM"/>
    </source>
</evidence>
<dbReference type="KEGG" id="pdt:Prede_2574"/>
<dbReference type="PATRIC" id="fig|908937.9.peg.2658"/>
<dbReference type="AlphaFoldDB" id="L0JEV7"/>
<evidence type="ECO:0000313" key="1">
    <source>
        <dbReference type="EMBL" id="AGB29760.1"/>
    </source>
</evidence>
<gene>
    <name evidence="1" type="ordered locus">Prede_2515</name>
    <name evidence="2" type="ordered locus">Prede_2574</name>
</gene>
<keyword evidence="3" id="KW-1185">Reference proteome</keyword>
<reference evidence="2" key="1">
    <citation type="submission" date="2012-02" db="EMBL/GenBank/DDBJ databases">
        <title>Complete sequence of chromosome 2 of Prevotella dentalis DSM 3688.</title>
        <authorList>
            <consortium name="US DOE Joint Genome Institute (JGI-PGF)"/>
            <person name="Lucas S."/>
            <person name="Copeland A."/>
            <person name="Lapidus A."/>
            <person name="Glavina del Rio T."/>
            <person name="Dalin E."/>
            <person name="Tice H."/>
            <person name="Bruce D."/>
            <person name="Goodwin L."/>
            <person name="Pitluck S."/>
            <person name="Peters L."/>
            <person name="Mikhailova N."/>
            <person name="Chertkov O."/>
            <person name="Kyrpides N."/>
            <person name="Mavromatis K."/>
            <person name="Ivanova N."/>
            <person name="Brettin T."/>
            <person name="Detter J.C."/>
            <person name="Han C."/>
            <person name="Larimer F."/>
            <person name="Land M."/>
            <person name="Hauser L."/>
            <person name="Markowitz V."/>
            <person name="Cheng J.-F."/>
            <person name="Hugenholtz P."/>
            <person name="Woyke T."/>
            <person name="Wu D."/>
            <person name="Gronow S."/>
            <person name="Wellnitz S."/>
            <person name="Brambilla E."/>
            <person name="Klenk H.-P."/>
            <person name="Eisen J.A."/>
        </authorList>
    </citation>
    <scope>NUCLEOTIDE SEQUENCE</scope>
    <source>
        <strain evidence="2">DSM 3688</strain>
    </source>
</reference>
<accession>L0JEV7</accession>
<organism evidence="2 3">
    <name type="scientific">Prevotella dentalis (strain ATCC 49559 / DSM 3688 / JCM 13448 / NCTC 12043 / ES 2772)</name>
    <name type="common">Mitsuokella dentalis</name>
    <dbReference type="NCBI Taxonomy" id="908937"/>
    <lineage>
        <taxon>Bacteria</taxon>
        <taxon>Pseudomonadati</taxon>
        <taxon>Bacteroidota</taxon>
        <taxon>Bacteroidia</taxon>
        <taxon>Bacteroidales</taxon>
        <taxon>Prevotellaceae</taxon>
        <taxon>Prevotella</taxon>
    </lineage>
</organism>
<dbReference type="HOGENOM" id="CLU_992838_0_0_10"/>
<evidence type="ECO:0000313" key="3">
    <source>
        <dbReference type="Proteomes" id="UP000010862"/>
    </source>
</evidence>
<sequence length="267" mass="29971">MMDDFMRNEDLAAIYGFEIGKAFYDVFSKVSLESLLLYIVAVAMWTHEALFESFRNEVEVKISNMKPHTAKWYRNMMLGFMRDKTLAPDSDTYDTTGMSEEEINTAKVVKYAAASESPASNLLIIKVAGGTENARIPLENDLEPQLTAYINEIKDVGVRFKLINAMPDKFDCDIDVYYSAMKSPASLRQDCLEAVRNYVQNLPFDGVYSNMALIDKIQELDGVKVVEMKSSCARIATTGSAIAINARYIPYSGYFTPGEININMIAD</sequence>
<evidence type="ECO:0000313" key="2">
    <source>
        <dbReference type="EMBL" id="AGB29809.1"/>
    </source>
</evidence>
<dbReference type="KEGG" id="pdt:Prede_2515"/>
<proteinExistence type="predicted"/>
<name>L0JEV7_PREDD</name>
<dbReference type="EMBL" id="CP003369">
    <property type="protein sequence ID" value="AGB29760.1"/>
    <property type="molecule type" value="Genomic_DNA"/>
</dbReference>